<evidence type="ECO:0000313" key="2">
    <source>
        <dbReference type="EMBL" id="GAA4991541.1"/>
    </source>
</evidence>
<accession>A0ABP9I9H7</accession>
<reference evidence="3" key="1">
    <citation type="journal article" date="2019" name="Int. J. Syst. Evol. Microbiol.">
        <title>The Global Catalogue of Microorganisms (GCM) 10K type strain sequencing project: providing services to taxonomists for standard genome sequencing and annotation.</title>
        <authorList>
            <consortium name="The Broad Institute Genomics Platform"/>
            <consortium name="The Broad Institute Genome Sequencing Center for Infectious Disease"/>
            <person name="Wu L."/>
            <person name="Ma J."/>
        </authorList>
    </citation>
    <scope>NUCLEOTIDE SEQUENCE [LARGE SCALE GENOMIC DNA]</scope>
    <source>
        <strain evidence="3">JCM 17986</strain>
    </source>
</reference>
<organism evidence="2 3">
    <name type="scientific">Yinghuangia aomiensis</name>
    <dbReference type="NCBI Taxonomy" id="676205"/>
    <lineage>
        <taxon>Bacteria</taxon>
        <taxon>Bacillati</taxon>
        <taxon>Actinomycetota</taxon>
        <taxon>Actinomycetes</taxon>
        <taxon>Kitasatosporales</taxon>
        <taxon>Streptomycetaceae</taxon>
        <taxon>Yinghuangia</taxon>
    </lineage>
</organism>
<proteinExistence type="predicted"/>
<evidence type="ECO:0008006" key="4">
    <source>
        <dbReference type="Google" id="ProtNLM"/>
    </source>
</evidence>
<gene>
    <name evidence="2" type="ORF">GCM10023205_74600</name>
</gene>
<dbReference type="EMBL" id="BAABHS010000044">
    <property type="protein sequence ID" value="GAA4991541.1"/>
    <property type="molecule type" value="Genomic_DNA"/>
</dbReference>
<dbReference type="Proteomes" id="UP001500466">
    <property type="component" value="Unassembled WGS sequence"/>
</dbReference>
<keyword evidence="3" id="KW-1185">Reference proteome</keyword>
<name>A0ABP9I9H7_9ACTN</name>
<protein>
    <recommendedName>
        <fullName evidence="4">Cytochrome C oxidase subunit I</fullName>
    </recommendedName>
</protein>
<dbReference type="RefSeq" id="WP_345680278.1">
    <property type="nucleotide sequence ID" value="NZ_BAABHS010000044.1"/>
</dbReference>
<keyword evidence="1" id="KW-1133">Transmembrane helix</keyword>
<keyword evidence="1" id="KW-0812">Transmembrane</keyword>
<keyword evidence="1" id="KW-0472">Membrane</keyword>
<sequence>MPARRHRSRWAAEPAGTCRPDDVAAGLSRLDGYLYWQARLAEARRDAEHTADLLPWLTSAQRADLVDALTTAHTEHARGMVRHVADRIAEVRGEYEDRYRTLRIRVVGWSAAAFGAAVAAGAALALMRG</sequence>
<feature type="transmembrane region" description="Helical" evidence="1">
    <location>
        <begin position="106"/>
        <end position="127"/>
    </location>
</feature>
<comment type="caution">
    <text evidence="2">The sequence shown here is derived from an EMBL/GenBank/DDBJ whole genome shotgun (WGS) entry which is preliminary data.</text>
</comment>
<evidence type="ECO:0000313" key="3">
    <source>
        <dbReference type="Proteomes" id="UP001500466"/>
    </source>
</evidence>
<evidence type="ECO:0000256" key="1">
    <source>
        <dbReference type="SAM" id="Phobius"/>
    </source>
</evidence>